<comment type="subcellular location">
    <subcellularLocation>
        <location evidence="1">Cell membrane</location>
        <topology evidence="1">Multi-pass membrane protein</topology>
    </subcellularLocation>
</comment>
<evidence type="ECO:0000256" key="8">
    <source>
        <dbReference type="ARBA" id="ARBA00023224"/>
    </source>
</evidence>
<feature type="transmembrane region" description="Helical" evidence="11">
    <location>
        <begin position="199"/>
        <end position="218"/>
    </location>
</feature>
<evidence type="ECO:0000259" key="12">
    <source>
        <dbReference type="PROSITE" id="PS50262"/>
    </source>
</evidence>
<keyword evidence="6 11" id="KW-0472">Membrane</keyword>
<keyword evidence="3 9" id="KW-0812">Transmembrane</keyword>
<evidence type="ECO:0000313" key="14">
    <source>
        <dbReference type="WBParaSite" id="snap_masked-unitig_19577-processed-gene-0.1-mRNA-1"/>
    </source>
</evidence>
<evidence type="ECO:0000256" key="6">
    <source>
        <dbReference type="ARBA" id="ARBA00023136"/>
    </source>
</evidence>
<accession>A0A1I8JNS5</accession>
<keyword evidence="8 9" id="KW-0807">Transducer</keyword>
<evidence type="ECO:0000256" key="5">
    <source>
        <dbReference type="ARBA" id="ARBA00023040"/>
    </source>
</evidence>
<dbReference type="WBParaSite" id="snap_masked-unitig_19577-processed-gene-0.1-mRNA-1">
    <property type="protein sequence ID" value="snap_masked-unitig_19577-processed-gene-0.1-mRNA-1"/>
    <property type="gene ID" value="snap_masked-unitig_19577-processed-gene-0.1"/>
</dbReference>
<comment type="similarity">
    <text evidence="9">Belongs to the G-protein coupled receptor 1 family.</text>
</comment>
<evidence type="ECO:0000256" key="11">
    <source>
        <dbReference type="SAM" id="Phobius"/>
    </source>
</evidence>
<evidence type="ECO:0000256" key="10">
    <source>
        <dbReference type="SAM" id="MobiDB-lite"/>
    </source>
</evidence>
<dbReference type="PROSITE" id="PS00237">
    <property type="entry name" value="G_PROTEIN_RECEP_F1_1"/>
    <property type="match status" value="1"/>
</dbReference>
<feature type="region of interest" description="Disordered" evidence="10">
    <location>
        <begin position="277"/>
        <end position="297"/>
    </location>
</feature>
<dbReference type="Gene3D" id="1.20.1070.10">
    <property type="entry name" value="Rhodopsin 7-helix transmembrane proteins"/>
    <property type="match status" value="1"/>
</dbReference>
<dbReference type="Pfam" id="PF00001">
    <property type="entry name" value="7tm_1"/>
    <property type="match status" value="1"/>
</dbReference>
<dbReference type="SUPFAM" id="SSF81321">
    <property type="entry name" value="Family A G protein-coupled receptor-like"/>
    <property type="match status" value="1"/>
</dbReference>
<dbReference type="GO" id="GO:0007218">
    <property type="term" value="P:neuropeptide signaling pathway"/>
    <property type="evidence" value="ECO:0007669"/>
    <property type="project" value="TreeGrafter"/>
</dbReference>
<dbReference type="PRINTS" id="PR00237">
    <property type="entry name" value="GPCRRHODOPSN"/>
</dbReference>
<keyword evidence="5 9" id="KW-0297">G-protein coupled receptor</keyword>
<evidence type="ECO:0000256" key="7">
    <source>
        <dbReference type="ARBA" id="ARBA00023170"/>
    </source>
</evidence>
<evidence type="ECO:0000256" key="2">
    <source>
        <dbReference type="ARBA" id="ARBA00022475"/>
    </source>
</evidence>
<feature type="compositionally biased region" description="Acidic residues" evidence="10">
    <location>
        <begin position="413"/>
        <end position="430"/>
    </location>
</feature>
<proteinExistence type="inferred from homology"/>
<feature type="transmembrane region" description="Helical" evidence="11">
    <location>
        <begin position="248"/>
        <end position="267"/>
    </location>
</feature>
<dbReference type="PROSITE" id="PS50262">
    <property type="entry name" value="G_PROTEIN_RECEP_F1_2"/>
    <property type="match status" value="1"/>
</dbReference>
<dbReference type="AlphaFoldDB" id="A0A1I8JNS5"/>
<protein>
    <submittedName>
        <fullName evidence="14">G_PROTEIN_RECEP_F1_2 domain-containing protein</fullName>
    </submittedName>
</protein>
<reference evidence="14" key="1">
    <citation type="submission" date="2016-11" db="UniProtKB">
        <authorList>
            <consortium name="WormBaseParasite"/>
        </authorList>
    </citation>
    <scope>IDENTIFICATION</scope>
</reference>
<keyword evidence="2" id="KW-1003">Cell membrane</keyword>
<feature type="transmembrane region" description="Helical" evidence="11">
    <location>
        <begin position="308"/>
        <end position="329"/>
    </location>
</feature>
<dbReference type="Proteomes" id="UP000095280">
    <property type="component" value="Unplaced"/>
</dbReference>
<keyword evidence="7 9" id="KW-0675">Receptor</keyword>
<feature type="transmembrane region" description="Helical" evidence="11">
    <location>
        <begin position="136"/>
        <end position="154"/>
    </location>
</feature>
<feature type="transmembrane region" description="Helical" evidence="11">
    <location>
        <begin position="100"/>
        <end position="124"/>
    </location>
</feature>
<keyword evidence="4 11" id="KW-1133">Transmembrane helix</keyword>
<sequence>IASGEFADIFGAAVPVQRVCCFVGSANFVWHGFRGLDALDGKDERLRTARAPTSQASETGTCPKATWRMSLPIWLVHRHLSAMNETYSLTNVTYCTTHMFVAHVLFSLVVLLGFFGNLLVITPIHSSYSASANRSGVHHGWVFGHAACVLFQYFTYVPVYGSVYTLVLMSADRYLAVVHPIRSIGLRNQRKHPHRALPATWLLISVCHVPFAVDVGVINMGSCRVDNLSVRPLDICANRRFLDEFGGFSASGKLFYTLFGLLGYLLAVPGHHHPVRPAGEEAHLRPRRRRVSKSGEAARSKRRVTRMVVIVIVIFGTCWLPIHVVFAFADVVQRLRGRLVPLPAGGLTDAGLHEQLRQPHPVRLPVREFPASLRQVSLNPVETEKPGETITTATRAPSPPASTASAAAHGDGGDGDGDGEGDDDGEDGEVNGEGASANAPEIEFVGGGHRRSGLAARSRSGAEPASGRELLSEEPDDEESKPLNNTLELSAQVHRDCLDS</sequence>
<evidence type="ECO:0000256" key="9">
    <source>
        <dbReference type="RuleBase" id="RU000688"/>
    </source>
</evidence>
<dbReference type="PANTHER" id="PTHR24230:SF75">
    <property type="entry name" value="RELAXIN FAMILY PEPTIDE RECEPTOR 3"/>
    <property type="match status" value="1"/>
</dbReference>
<dbReference type="InterPro" id="IPR000276">
    <property type="entry name" value="GPCR_Rhodpsn"/>
</dbReference>
<dbReference type="InterPro" id="IPR017452">
    <property type="entry name" value="GPCR_Rhodpsn_7TM"/>
</dbReference>
<feature type="domain" description="G-protein coupled receptors family 1 profile" evidence="12">
    <location>
        <begin position="68"/>
        <end position="325"/>
    </location>
</feature>
<name>A0A1I8JNS5_9PLAT</name>
<organism evidence="13 14">
    <name type="scientific">Macrostomum lignano</name>
    <dbReference type="NCBI Taxonomy" id="282301"/>
    <lineage>
        <taxon>Eukaryota</taxon>
        <taxon>Metazoa</taxon>
        <taxon>Spiralia</taxon>
        <taxon>Lophotrochozoa</taxon>
        <taxon>Platyhelminthes</taxon>
        <taxon>Rhabditophora</taxon>
        <taxon>Macrostomorpha</taxon>
        <taxon>Macrostomida</taxon>
        <taxon>Macrostomidae</taxon>
        <taxon>Macrostomum</taxon>
    </lineage>
</organism>
<keyword evidence="13" id="KW-1185">Reference proteome</keyword>
<evidence type="ECO:0000313" key="13">
    <source>
        <dbReference type="Proteomes" id="UP000095280"/>
    </source>
</evidence>
<feature type="region of interest" description="Disordered" evidence="10">
    <location>
        <begin position="375"/>
        <end position="500"/>
    </location>
</feature>
<evidence type="ECO:0000256" key="1">
    <source>
        <dbReference type="ARBA" id="ARBA00004651"/>
    </source>
</evidence>
<feature type="compositionally biased region" description="Low complexity" evidence="10">
    <location>
        <begin position="391"/>
        <end position="408"/>
    </location>
</feature>
<dbReference type="GO" id="GO:0005886">
    <property type="term" value="C:plasma membrane"/>
    <property type="evidence" value="ECO:0007669"/>
    <property type="project" value="UniProtKB-SubCell"/>
</dbReference>
<evidence type="ECO:0000256" key="4">
    <source>
        <dbReference type="ARBA" id="ARBA00022989"/>
    </source>
</evidence>
<evidence type="ECO:0000256" key="3">
    <source>
        <dbReference type="ARBA" id="ARBA00022692"/>
    </source>
</evidence>
<dbReference type="PANTHER" id="PTHR24230">
    <property type="entry name" value="G-PROTEIN COUPLED RECEPTOR"/>
    <property type="match status" value="1"/>
</dbReference>
<dbReference type="GO" id="GO:0008528">
    <property type="term" value="F:G protein-coupled peptide receptor activity"/>
    <property type="evidence" value="ECO:0007669"/>
    <property type="project" value="TreeGrafter"/>
</dbReference>
<feature type="compositionally biased region" description="Low complexity" evidence="10">
    <location>
        <begin position="453"/>
        <end position="462"/>
    </location>
</feature>